<dbReference type="GO" id="GO:0003676">
    <property type="term" value="F:nucleic acid binding"/>
    <property type="evidence" value="ECO:0007669"/>
    <property type="project" value="InterPro"/>
</dbReference>
<dbReference type="PROSITE" id="PS50994">
    <property type="entry name" value="INTEGRASE"/>
    <property type="match status" value="1"/>
</dbReference>
<dbReference type="FunFam" id="3.30.420.10:FF:000032">
    <property type="entry name" value="Retrovirus-related Pol polyprotein from transposon 297-like Protein"/>
    <property type="match status" value="1"/>
</dbReference>
<dbReference type="Gene3D" id="1.10.340.70">
    <property type="match status" value="1"/>
</dbReference>
<dbReference type="InterPro" id="IPR012337">
    <property type="entry name" value="RNaseH-like_sf"/>
</dbReference>
<evidence type="ECO:0000313" key="3">
    <source>
        <dbReference type="EMBL" id="KFD64619.1"/>
    </source>
</evidence>
<evidence type="ECO:0000259" key="2">
    <source>
        <dbReference type="PROSITE" id="PS50994"/>
    </source>
</evidence>
<dbReference type="InterPro" id="IPR036397">
    <property type="entry name" value="RNaseH_sf"/>
</dbReference>
<gene>
    <name evidence="3" type="ORF">M514_23221</name>
</gene>
<evidence type="ECO:0000256" key="1">
    <source>
        <dbReference type="ARBA" id="ARBA00012493"/>
    </source>
</evidence>
<reference evidence="3" key="1">
    <citation type="journal article" date="2014" name="Nat. Genet.">
        <title>Genome and transcriptome of the porcine whipworm Trichuris suis.</title>
        <authorList>
            <person name="Jex A.R."/>
            <person name="Nejsum P."/>
            <person name="Schwarz E.M."/>
            <person name="Hu L."/>
            <person name="Young N.D."/>
            <person name="Hall R.S."/>
            <person name="Korhonen P.K."/>
            <person name="Liao S."/>
            <person name="Thamsborg S."/>
            <person name="Xia J."/>
            <person name="Xu P."/>
            <person name="Wang S."/>
            <person name="Scheerlinck J.P."/>
            <person name="Hofmann A."/>
            <person name="Sternberg P.W."/>
            <person name="Wang J."/>
            <person name="Gasser R.B."/>
        </authorList>
    </citation>
    <scope>NUCLEOTIDE SEQUENCE [LARGE SCALE GENOMIC DNA]</scope>
    <source>
        <strain evidence="3">DCEP-RM93F</strain>
    </source>
</reference>
<sequence>MSTVSPRPYVPHQFRREVFLSLHSLAHPGVNATQDLITKRFLWPSMNRDIRQWTRACLACQRSKVTKNTIAPLQPFPQPNRRFEHIHIDLVGPLPVSDGYRYLLTCIDRFTRWPEAIPIVDMSAETVANAFINCWISRFGVPSTVTTDRGRQFESHVWQQLMKTLGCKRTRTTSYHPISNGIVERFHQQLKAAIVATGDKAYWTQRLLFILLSVRTALKRDTGCSIAELVYGSALRLPGQFFEPKPVDNIDISGFADSLRRTMASLRPLPPRQHPSRPFYVDRHLESSPHVFIHCESAAGQLQPCYHGPFQVLTR</sequence>
<feature type="domain" description="Integrase catalytic" evidence="2">
    <location>
        <begin position="71"/>
        <end position="246"/>
    </location>
</feature>
<dbReference type="AlphaFoldDB" id="A0A085N573"/>
<name>A0A085N573_9BILA</name>
<dbReference type="GO" id="GO:0015074">
    <property type="term" value="P:DNA integration"/>
    <property type="evidence" value="ECO:0007669"/>
    <property type="project" value="InterPro"/>
</dbReference>
<dbReference type="InterPro" id="IPR001584">
    <property type="entry name" value="Integrase_cat-core"/>
</dbReference>
<dbReference type="SUPFAM" id="SSF53098">
    <property type="entry name" value="Ribonuclease H-like"/>
    <property type="match status" value="1"/>
</dbReference>
<dbReference type="Proteomes" id="UP000030758">
    <property type="component" value="Unassembled WGS sequence"/>
</dbReference>
<accession>A0A085N573</accession>
<dbReference type="PANTHER" id="PTHR37984">
    <property type="entry name" value="PROTEIN CBG26694"/>
    <property type="match status" value="1"/>
</dbReference>
<dbReference type="Pfam" id="PF17921">
    <property type="entry name" value="Integrase_H2C2"/>
    <property type="match status" value="1"/>
</dbReference>
<dbReference type="EC" id="2.7.7.49" evidence="1"/>
<protein>
    <recommendedName>
        <fullName evidence="1">RNA-directed DNA polymerase</fullName>
        <ecNumber evidence="1">2.7.7.49</ecNumber>
    </recommendedName>
</protein>
<proteinExistence type="predicted"/>
<organism evidence="3">
    <name type="scientific">Trichuris suis</name>
    <name type="common">pig whipworm</name>
    <dbReference type="NCBI Taxonomy" id="68888"/>
    <lineage>
        <taxon>Eukaryota</taxon>
        <taxon>Metazoa</taxon>
        <taxon>Ecdysozoa</taxon>
        <taxon>Nematoda</taxon>
        <taxon>Enoplea</taxon>
        <taxon>Dorylaimia</taxon>
        <taxon>Trichinellida</taxon>
        <taxon>Trichuridae</taxon>
        <taxon>Trichuris</taxon>
    </lineage>
</organism>
<dbReference type="GO" id="GO:0003964">
    <property type="term" value="F:RNA-directed DNA polymerase activity"/>
    <property type="evidence" value="ECO:0007669"/>
    <property type="project" value="UniProtKB-EC"/>
</dbReference>
<dbReference type="InterPro" id="IPR041588">
    <property type="entry name" value="Integrase_H2C2"/>
</dbReference>
<dbReference type="EMBL" id="KL367553">
    <property type="protein sequence ID" value="KFD64619.1"/>
    <property type="molecule type" value="Genomic_DNA"/>
</dbReference>
<dbReference type="Gene3D" id="3.30.420.10">
    <property type="entry name" value="Ribonuclease H-like superfamily/Ribonuclease H"/>
    <property type="match status" value="1"/>
</dbReference>
<dbReference type="InterPro" id="IPR050951">
    <property type="entry name" value="Retrovirus_Pol_polyprotein"/>
</dbReference>
<dbReference type="Pfam" id="PF00665">
    <property type="entry name" value="rve"/>
    <property type="match status" value="1"/>
</dbReference>
<dbReference type="PANTHER" id="PTHR37984:SF15">
    <property type="entry name" value="INTEGRASE CATALYTIC DOMAIN-CONTAINING PROTEIN"/>
    <property type="match status" value="1"/>
</dbReference>